<dbReference type="EMBL" id="FSHM01000001">
    <property type="protein sequence ID" value="SIA34982.1"/>
    <property type="molecule type" value="Genomic_DNA"/>
</dbReference>
<dbReference type="EMBL" id="FSQE01000001">
    <property type="protein sequence ID" value="SIM11322.1"/>
    <property type="molecule type" value="Genomic_DNA"/>
</dbReference>
<accession>A0A1N3AYP5</accession>
<dbReference type="InterPro" id="IPR036689">
    <property type="entry name" value="ESAT-6-like_sf"/>
</dbReference>
<reference evidence="3 4" key="1">
    <citation type="submission" date="2016-11" db="EMBL/GenBank/DDBJ databases">
        <authorList>
            <consortium name="Pathogen Informatics"/>
        </authorList>
    </citation>
    <scope>NUCLEOTIDE SEQUENCE [LARGE SCALE GENOMIC DNA]</scope>
    <source>
        <strain evidence="1 4">104</strain>
        <strain evidence="2 3">696</strain>
    </source>
</reference>
<dbReference type="Proteomes" id="UP000185210">
    <property type="component" value="Unassembled WGS sequence"/>
</dbReference>
<gene>
    <name evidence="1" type="ORF">SAMEA2070301_01028</name>
    <name evidence="2" type="ORF">SAMEA2152244_00956</name>
</gene>
<proteinExistence type="predicted"/>
<evidence type="ECO:0000313" key="1">
    <source>
        <dbReference type="EMBL" id="SIA34982.1"/>
    </source>
</evidence>
<evidence type="ECO:0000313" key="3">
    <source>
        <dbReference type="Proteomes" id="UP000184831"/>
    </source>
</evidence>
<name>A0A1N3AYP5_9MYCO</name>
<dbReference type="Pfam" id="PF10824">
    <property type="entry name" value="T7SS_ESX_EspC"/>
    <property type="match status" value="1"/>
</dbReference>
<evidence type="ECO:0000313" key="2">
    <source>
        <dbReference type="EMBL" id="SIM11322.1"/>
    </source>
</evidence>
<organism evidence="1 4">
    <name type="scientific">Mycobacteroides abscessus subsp. abscessus</name>
    <dbReference type="NCBI Taxonomy" id="1185650"/>
    <lineage>
        <taxon>Bacteria</taxon>
        <taxon>Bacillati</taxon>
        <taxon>Actinomycetota</taxon>
        <taxon>Actinomycetes</taxon>
        <taxon>Mycobacteriales</taxon>
        <taxon>Mycobacteriaceae</taxon>
        <taxon>Mycobacteroides</taxon>
        <taxon>Mycobacteroides abscessus</taxon>
    </lineage>
</organism>
<sequence length="119" mass="13194">MDREKRWNRNRYLPVVVNMGKTRIDVAGVQGVAGEFDNIAGELQKAIEQLRGLSFGGASAGRWHTAKGDDVRSGLREVVTHLEDWHRANTAIAEQLRATAQRYAERESKTAAKVTGVYG</sequence>
<dbReference type="Proteomes" id="UP000184831">
    <property type="component" value="Unassembled WGS sequence"/>
</dbReference>
<evidence type="ECO:0000313" key="4">
    <source>
        <dbReference type="Proteomes" id="UP000185210"/>
    </source>
</evidence>
<dbReference type="InterPro" id="IPR022536">
    <property type="entry name" value="EspC"/>
</dbReference>
<dbReference type="SUPFAM" id="SSF140453">
    <property type="entry name" value="EsxAB dimer-like"/>
    <property type="match status" value="1"/>
</dbReference>
<dbReference type="GO" id="GO:0009306">
    <property type="term" value="P:protein secretion"/>
    <property type="evidence" value="ECO:0007669"/>
    <property type="project" value="InterPro"/>
</dbReference>
<protein>
    <submittedName>
        <fullName evidence="1">Protein of uncharacterized function (DUF2580)</fullName>
    </submittedName>
</protein>
<dbReference type="AlphaFoldDB" id="A0A1N3AYP5"/>
<dbReference type="Gene3D" id="1.10.287.1060">
    <property type="entry name" value="ESAT-6-like"/>
    <property type="match status" value="1"/>
</dbReference>
<comment type="caution">
    <text evidence="1">The sequence shown here is derived from an EMBL/GenBank/DDBJ whole genome shotgun (WGS) entry which is preliminary data.</text>
</comment>